<gene>
    <name evidence="2" type="ORF">D0962_19715</name>
</gene>
<dbReference type="EMBL" id="QZCE01000002">
    <property type="protein sequence ID" value="NEZ64975.1"/>
    <property type="molecule type" value="Genomic_DNA"/>
</dbReference>
<evidence type="ECO:0000313" key="3">
    <source>
        <dbReference type="Proteomes" id="UP000473574"/>
    </source>
</evidence>
<feature type="transmembrane region" description="Helical" evidence="1">
    <location>
        <begin position="12"/>
        <end position="30"/>
    </location>
</feature>
<keyword evidence="1" id="KW-1133">Transmembrane helix</keyword>
<evidence type="ECO:0000313" key="2">
    <source>
        <dbReference type="EMBL" id="NEZ64975.1"/>
    </source>
</evidence>
<name>A0A6M0S918_9CYAN</name>
<comment type="caution">
    <text evidence="2">The sequence shown here is derived from an EMBL/GenBank/DDBJ whole genome shotgun (WGS) entry which is preliminary data.</text>
</comment>
<reference evidence="2 3" key="1">
    <citation type="journal article" date="2020" name="Microb. Ecol.">
        <title>Ecogenomics of the Marine Benthic Filamentous Cyanobacterium Adonisia.</title>
        <authorList>
            <person name="Walter J.M."/>
            <person name="Coutinho F.H."/>
            <person name="Leomil L."/>
            <person name="Hargreaves P.I."/>
            <person name="Campeao M.E."/>
            <person name="Vieira V.V."/>
            <person name="Silva B.S."/>
            <person name="Fistarol G.O."/>
            <person name="Salomon P.S."/>
            <person name="Sawabe T."/>
            <person name="Mino S."/>
            <person name="Hosokawa M."/>
            <person name="Miyashita H."/>
            <person name="Maruyama F."/>
            <person name="van Verk M.C."/>
            <person name="Dutilh B.E."/>
            <person name="Thompson C.C."/>
            <person name="Thompson F.L."/>
        </authorList>
    </citation>
    <scope>NUCLEOTIDE SEQUENCE [LARGE SCALE GENOMIC DNA]</scope>
    <source>
        <strain evidence="2 3">CCMR0082</strain>
    </source>
</reference>
<accession>A0A6M0S918</accession>
<keyword evidence="1" id="KW-0812">Transmembrane</keyword>
<protein>
    <submittedName>
        <fullName evidence="2">Uncharacterized protein</fullName>
    </submittedName>
</protein>
<dbReference type="AlphaFoldDB" id="A0A6M0S918"/>
<keyword evidence="1" id="KW-0472">Membrane</keyword>
<organism evidence="2 3">
    <name type="scientific">Adonisia turfae CCMR0082</name>
    <dbReference type="NCBI Taxonomy" id="2304604"/>
    <lineage>
        <taxon>Bacteria</taxon>
        <taxon>Bacillati</taxon>
        <taxon>Cyanobacteriota</taxon>
        <taxon>Adonisia</taxon>
        <taxon>Adonisia turfae</taxon>
    </lineage>
</organism>
<dbReference type="RefSeq" id="WP_163665676.1">
    <property type="nucleotide sequence ID" value="NZ_QZCE01000002.1"/>
</dbReference>
<sequence>MPWNIEPQQMLYVTAIVASYGAILATLNFLRELKKDTVRLKITARDALIDPPIVWAKSVEVVNNSSFEIEITSVGFILDSKAQLVFMPDADYWYEIPSDIPPKKSRIYPIKLERIKTLLNSKGINSENRLKPFVMVSGKSFSGKSFSFDPEKIN</sequence>
<proteinExistence type="predicted"/>
<evidence type="ECO:0000256" key="1">
    <source>
        <dbReference type="SAM" id="Phobius"/>
    </source>
</evidence>
<dbReference type="Proteomes" id="UP000473574">
    <property type="component" value="Unassembled WGS sequence"/>
</dbReference>